<dbReference type="Gene3D" id="3.40.309.10">
    <property type="entry name" value="Aldehyde Dehydrogenase, Chain A, domain 2"/>
    <property type="match status" value="1"/>
</dbReference>
<dbReference type="PANTHER" id="PTHR43353">
    <property type="entry name" value="SUCCINATE-SEMIALDEHYDE DEHYDROGENASE, MITOCHONDRIAL"/>
    <property type="match status" value="1"/>
</dbReference>
<evidence type="ECO:0000256" key="3">
    <source>
        <dbReference type="ARBA" id="ARBA00023002"/>
    </source>
</evidence>
<dbReference type="AlphaFoldDB" id="A0A1G4UBU1"/>
<dbReference type="InterPro" id="IPR010102">
    <property type="entry name" value="Succ_semiAld_DH"/>
</dbReference>
<dbReference type="RefSeq" id="WP_091442458.1">
    <property type="nucleotide sequence ID" value="NZ_FMTP01000006.1"/>
</dbReference>
<proteinExistence type="inferred from homology"/>
<dbReference type="InterPro" id="IPR016163">
    <property type="entry name" value="Ald_DH_C"/>
</dbReference>
<protein>
    <submittedName>
        <fullName evidence="8">Succinate-semialdehyde dehydrogenase / glutarate-semialdehyde dehydrogenase</fullName>
    </submittedName>
</protein>
<dbReference type="GO" id="GO:0009450">
    <property type="term" value="P:gamma-aminobutyric acid catabolic process"/>
    <property type="evidence" value="ECO:0007669"/>
    <property type="project" value="InterPro"/>
</dbReference>
<keyword evidence="3 6" id="KW-0560">Oxidoreductase</keyword>
<feature type="domain" description="Aldehyde dehydrogenase" evidence="7">
    <location>
        <begin position="17"/>
        <end position="476"/>
    </location>
</feature>
<dbReference type="PANTHER" id="PTHR43353:SF5">
    <property type="entry name" value="SUCCINATE-SEMIALDEHYDE DEHYDROGENASE, MITOCHONDRIAL"/>
    <property type="match status" value="1"/>
</dbReference>
<dbReference type="InterPro" id="IPR050740">
    <property type="entry name" value="Aldehyde_DH_Superfamily"/>
</dbReference>
<name>A0A1G4UBU1_9HYPH</name>
<dbReference type="InterPro" id="IPR015590">
    <property type="entry name" value="Aldehyde_DH_dom"/>
</dbReference>
<evidence type="ECO:0000256" key="6">
    <source>
        <dbReference type="RuleBase" id="RU003345"/>
    </source>
</evidence>
<gene>
    <name evidence="8" type="ORF">SAMN05660859_3613</name>
</gene>
<evidence type="ECO:0000259" key="7">
    <source>
        <dbReference type="Pfam" id="PF00171"/>
    </source>
</evidence>
<organism evidence="8 9">
    <name type="scientific">Ancylobacter rudongensis</name>
    <dbReference type="NCBI Taxonomy" id="177413"/>
    <lineage>
        <taxon>Bacteria</taxon>
        <taxon>Pseudomonadati</taxon>
        <taxon>Pseudomonadota</taxon>
        <taxon>Alphaproteobacteria</taxon>
        <taxon>Hyphomicrobiales</taxon>
        <taxon>Xanthobacteraceae</taxon>
        <taxon>Ancylobacter</taxon>
    </lineage>
</organism>
<dbReference type="InterPro" id="IPR029510">
    <property type="entry name" value="Ald_DH_CS_GLU"/>
</dbReference>
<evidence type="ECO:0000256" key="5">
    <source>
        <dbReference type="PROSITE-ProRule" id="PRU10007"/>
    </source>
</evidence>
<dbReference type="InterPro" id="IPR016162">
    <property type="entry name" value="Ald_DH_N"/>
</dbReference>
<keyword evidence="9" id="KW-1185">Reference proteome</keyword>
<keyword evidence="4" id="KW-0558">Oxidation</keyword>
<comment type="similarity">
    <text evidence="1 6">Belongs to the aldehyde dehydrogenase family.</text>
</comment>
<dbReference type="PROSITE" id="PS00070">
    <property type="entry name" value="ALDEHYDE_DEHYDR_CYS"/>
    <property type="match status" value="1"/>
</dbReference>
<keyword evidence="2" id="KW-0630">Potassium</keyword>
<dbReference type="PROSITE" id="PS00687">
    <property type="entry name" value="ALDEHYDE_DEHYDR_GLU"/>
    <property type="match status" value="1"/>
</dbReference>
<evidence type="ECO:0000313" key="9">
    <source>
        <dbReference type="Proteomes" id="UP000198889"/>
    </source>
</evidence>
<dbReference type="SUPFAM" id="SSF53720">
    <property type="entry name" value="ALDH-like"/>
    <property type="match status" value="1"/>
</dbReference>
<dbReference type="Gene3D" id="3.40.605.10">
    <property type="entry name" value="Aldehyde Dehydrogenase, Chain A, domain 1"/>
    <property type="match status" value="1"/>
</dbReference>
<dbReference type="FunFam" id="3.40.605.10:FF:000026">
    <property type="entry name" value="Aldehyde dehydrogenase, putative"/>
    <property type="match status" value="1"/>
</dbReference>
<evidence type="ECO:0000256" key="4">
    <source>
        <dbReference type="ARBA" id="ARBA00023097"/>
    </source>
</evidence>
<evidence type="ECO:0000313" key="8">
    <source>
        <dbReference type="EMBL" id="SCW90425.1"/>
    </source>
</evidence>
<dbReference type="GO" id="GO:0004777">
    <property type="term" value="F:succinate-semialdehyde dehydrogenase (NAD+) activity"/>
    <property type="evidence" value="ECO:0007669"/>
    <property type="project" value="TreeGrafter"/>
</dbReference>
<dbReference type="FunFam" id="3.40.309.10:FF:000004">
    <property type="entry name" value="Succinate-semialdehyde dehydrogenase I"/>
    <property type="match status" value="1"/>
</dbReference>
<dbReference type="GO" id="GO:0005829">
    <property type="term" value="C:cytosol"/>
    <property type="evidence" value="ECO:0007669"/>
    <property type="project" value="TreeGrafter"/>
</dbReference>
<evidence type="ECO:0000256" key="2">
    <source>
        <dbReference type="ARBA" id="ARBA00022958"/>
    </source>
</evidence>
<dbReference type="EMBL" id="FMTP01000006">
    <property type="protein sequence ID" value="SCW90425.1"/>
    <property type="molecule type" value="Genomic_DNA"/>
</dbReference>
<accession>A0A1G4UBU1</accession>
<reference evidence="9" key="1">
    <citation type="submission" date="2016-10" db="EMBL/GenBank/DDBJ databases">
        <authorList>
            <person name="Varghese N."/>
            <person name="Submissions S."/>
        </authorList>
    </citation>
    <scope>NUCLEOTIDE SEQUENCE [LARGE SCALE GENOMIC DNA]</scope>
    <source>
        <strain evidence="9">CGMCC 1.1761</strain>
    </source>
</reference>
<evidence type="ECO:0000256" key="1">
    <source>
        <dbReference type="ARBA" id="ARBA00009986"/>
    </source>
</evidence>
<sequence length="481" mass="51070">MNWADFKRDANLIGGEWVGADGGGTIDVTNPATGEVIGTVPNAGTDETRRAIAAAEKAFETFSRTTADERAKLLRRLHAAIMDNQRALAELLTIEQGKPLAESMGEVGASAAYVLWFSEEARRVYGDVIPSPWGERRILVTKQAVGVVAAITPWNFPSSMAARKIGPALATGCTSVMKPATQTPYSGLAWGVLCEQAGYPKGVVNILTGSASAIGGEMTSNPTVRKITFTGSTPIGKMLIKQAADTVKRVSMELGGNAPFLVFDDADLDKAVEGAIASKYRNSGQTCVCANRFYAQAGIYDAFVEKLAAASAKLKVGPGLEEGVVQGPLIDDKAVAKTASFVADALAKGGRLVTGGKRHDLGGQFFEPTVIADATSEMNFAREEIFGPVAPVFRFETEEEAVRLANDTEFGLACYFYTRDLARAFRVSENLRYGQVGINAGVITTEVAPFGGVKESGIGREGSKYGIEEYLDVKYVCVGGL</sequence>
<dbReference type="CDD" id="cd07103">
    <property type="entry name" value="ALDH_F5_SSADH_GabD"/>
    <property type="match status" value="1"/>
</dbReference>
<dbReference type="InterPro" id="IPR016161">
    <property type="entry name" value="Ald_DH/histidinol_DH"/>
</dbReference>
<dbReference type="STRING" id="177413.SAMN05660859_3613"/>
<feature type="active site" evidence="5">
    <location>
        <position position="253"/>
    </location>
</feature>
<dbReference type="FunFam" id="3.40.605.10:FF:000005">
    <property type="entry name" value="Succinate-semialdehyde dehydrogenase I"/>
    <property type="match status" value="1"/>
</dbReference>
<dbReference type="NCBIfam" id="TIGR01780">
    <property type="entry name" value="SSADH"/>
    <property type="match status" value="1"/>
</dbReference>
<dbReference type="InterPro" id="IPR016160">
    <property type="entry name" value="Ald_DH_CS_CYS"/>
</dbReference>
<dbReference type="Pfam" id="PF00171">
    <property type="entry name" value="Aldedh"/>
    <property type="match status" value="1"/>
</dbReference>
<dbReference type="Proteomes" id="UP000198889">
    <property type="component" value="Unassembled WGS sequence"/>
</dbReference>